<protein>
    <submittedName>
        <fullName evidence="2">Uncharacterized protein</fullName>
    </submittedName>
</protein>
<evidence type="ECO:0000313" key="3">
    <source>
        <dbReference type="Proteomes" id="UP000030669"/>
    </source>
</evidence>
<reference evidence="2 3" key="1">
    <citation type="journal article" date="2012" name="Science">
        <title>The Paleozoic origin of enzymatic lignin decomposition reconstructed from 31 fungal genomes.</title>
        <authorList>
            <person name="Floudas D."/>
            <person name="Binder M."/>
            <person name="Riley R."/>
            <person name="Barry K."/>
            <person name="Blanchette R.A."/>
            <person name="Henrissat B."/>
            <person name="Martinez A.T."/>
            <person name="Otillar R."/>
            <person name="Spatafora J.W."/>
            <person name="Yadav J.S."/>
            <person name="Aerts A."/>
            <person name="Benoit I."/>
            <person name="Boyd A."/>
            <person name="Carlson A."/>
            <person name="Copeland A."/>
            <person name="Coutinho P.M."/>
            <person name="de Vries R.P."/>
            <person name="Ferreira P."/>
            <person name="Findley K."/>
            <person name="Foster B."/>
            <person name="Gaskell J."/>
            <person name="Glotzer D."/>
            <person name="Gorecki P."/>
            <person name="Heitman J."/>
            <person name="Hesse C."/>
            <person name="Hori C."/>
            <person name="Igarashi K."/>
            <person name="Jurgens J.A."/>
            <person name="Kallen N."/>
            <person name="Kersten P."/>
            <person name="Kohler A."/>
            <person name="Kuees U."/>
            <person name="Kumar T.K.A."/>
            <person name="Kuo A."/>
            <person name="LaButti K."/>
            <person name="Larrondo L.F."/>
            <person name="Lindquist E."/>
            <person name="Ling A."/>
            <person name="Lombard V."/>
            <person name="Lucas S."/>
            <person name="Lundell T."/>
            <person name="Martin R."/>
            <person name="McLaughlin D.J."/>
            <person name="Morgenstern I."/>
            <person name="Morin E."/>
            <person name="Murat C."/>
            <person name="Nagy L.G."/>
            <person name="Nolan M."/>
            <person name="Ohm R.A."/>
            <person name="Patyshakuliyeva A."/>
            <person name="Rokas A."/>
            <person name="Ruiz-Duenas F.J."/>
            <person name="Sabat G."/>
            <person name="Salamov A."/>
            <person name="Samejima M."/>
            <person name="Schmutz J."/>
            <person name="Slot J.C."/>
            <person name="St John F."/>
            <person name="Stenlid J."/>
            <person name="Sun H."/>
            <person name="Sun S."/>
            <person name="Syed K."/>
            <person name="Tsang A."/>
            <person name="Wiebenga A."/>
            <person name="Young D."/>
            <person name="Pisabarro A."/>
            <person name="Eastwood D.C."/>
            <person name="Martin F."/>
            <person name="Cullen D."/>
            <person name="Grigoriev I.V."/>
            <person name="Hibbett D.S."/>
        </authorList>
    </citation>
    <scope>NUCLEOTIDE SEQUENCE [LARGE SCALE GENOMIC DNA]</scope>
    <source>
        <strain evidence="2 3">ATCC 11539</strain>
    </source>
</reference>
<dbReference type="OMA" id="KGTRMLN"/>
<dbReference type="STRING" id="670483.S7RYY9"/>
<feature type="compositionally biased region" description="Polar residues" evidence="1">
    <location>
        <begin position="1"/>
        <end position="12"/>
    </location>
</feature>
<feature type="compositionally biased region" description="Gly residues" evidence="1">
    <location>
        <begin position="449"/>
        <end position="458"/>
    </location>
</feature>
<feature type="region of interest" description="Disordered" evidence="1">
    <location>
        <begin position="1"/>
        <end position="95"/>
    </location>
</feature>
<feature type="region of interest" description="Disordered" evidence="1">
    <location>
        <begin position="334"/>
        <end position="386"/>
    </location>
</feature>
<feature type="compositionally biased region" description="Basic and acidic residues" evidence="1">
    <location>
        <begin position="515"/>
        <end position="529"/>
    </location>
</feature>
<sequence>MTAVMQPSSSPFMSPAFRPGHGILLNPSPRTTAFPLPTPTPTPLPHPASYTSLSSSSSSAATDEDALYSSSTDVDAHPARTHRSRSLPAPHSAPARKIRFAPLPDPRRAVFVTDGGDELPIPLSDDDGMIVSSAASVSGDTNNTKKFTIGMDSRSPSVSPQVHASTNLDWELVDSPRINSYKLPPPALAPESHPPSLASSISSHANYEYTTSPAPSMPSSPTNASCFPGALPSSGKRGLTSKLLRPFTISKKPSLSFSNTSTESVGLPRQVFFVTVIFIFAPQLITRTSSRDTESFLFGVPLHRFSSAQSTQSAYSTASASTIGPSSFTFGGSLARSQSLTSEPDDSRKKKLLSGMGGGKRKKRPSSASGSIASLQTGQRSAGGGVRMLNGRIYGAKHHNQYQYQNKNPFATVSSRTEPEFVEWGYGGMGSVDSGAGNSVWKKLQSGETIGGTEGGRGAARDDEDDGSGMGWVKKRREKRERERKEQEERERAEREKANPEIRVSAPQEEVESKEEEKPVEVVAEKDAPVDEEEEEAPQVVAEKEEPEHVYTTVAVPVVQAHPHPSRTHSHSEEERERA</sequence>
<feature type="compositionally biased region" description="Pro residues" evidence="1">
    <location>
        <begin position="36"/>
        <end position="46"/>
    </location>
</feature>
<dbReference type="RefSeq" id="XP_007863765.1">
    <property type="nucleotide sequence ID" value="XM_007865574.1"/>
</dbReference>
<name>S7RYY9_GLOTA</name>
<dbReference type="EMBL" id="KB469298">
    <property type="protein sequence ID" value="EPQ58644.1"/>
    <property type="molecule type" value="Genomic_DNA"/>
</dbReference>
<dbReference type="GeneID" id="19301485"/>
<keyword evidence="3" id="KW-1185">Reference proteome</keyword>
<dbReference type="KEGG" id="gtr:GLOTRDRAFT_127136"/>
<feature type="compositionally biased region" description="Basic and acidic residues" evidence="1">
    <location>
        <begin position="570"/>
        <end position="579"/>
    </location>
</feature>
<evidence type="ECO:0000313" key="2">
    <source>
        <dbReference type="EMBL" id="EPQ58644.1"/>
    </source>
</evidence>
<feature type="compositionally biased region" description="Low complexity" evidence="1">
    <location>
        <begin position="209"/>
        <end position="222"/>
    </location>
</feature>
<feature type="region of interest" description="Disordered" evidence="1">
    <location>
        <begin position="209"/>
        <end position="238"/>
    </location>
</feature>
<feature type="compositionally biased region" description="Low complexity" evidence="1">
    <location>
        <begin position="554"/>
        <end position="563"/>
    </location>
</feature>
<dbReference type="eggNOG" id="ENOG502SDW7">
    <property type="taxonomic scope" value="Eukaryota"/>
</dbReference>
<proteinExistence type="predicted"/>
<feature type="compositionally biased region" description="Basic and acidic residues" evidence="1">
    <location>
        <begin position="480"/>
        <end position="500"/>
    </location>
</feature>
<dbReference type="AlphaFoldDB" id="S7RYY9"/>
<feature type="region of interest" description="Disordered" evidence="1">
    <location>
        <begin position="447"/>
        <end position="579"/>
    </location>
</feature>
<dbReference type="Proteomes" id="UP000030669">
    <property type="component" value="Unassembled WGS sequence"/>
</dbReference>
<dbReference type="HOGENOM" id="CLU_409949_0_0_1"/>
<dbReference type="OrthoDB" id="3363386at2759"/>
<evidence type="ECO:0000256" key="1">
    <source>
        <dbReference type="SAM" id="MobiDB-lite"/>
    </source>
</evidence>
<feature type="non-terminal residue" evidence="2">
    <location>
        <position position="579"/>
    </location>
</feature>
<gene>
    <name evidence="2" type="ORF">GLOTRDRAFT_127136</name>
</gene>
<organism evidence="2 3">
    <name type="scientific">Gloeophyllum trabeum (strain ATCC 11539 / FP-39264 / Madison 617)</name>
    <name type="common">Brown rot fungus</name>
    <dbReference type="NCBI Taxonomy" id="670483"/>
    <lineage>
        <taxon>Eukaryota</taxon>
        <taxon>Fungi</taxon>
        <taxon>Dikarya</taxon>
        <taxon>Basidiomycota</taxon>
        <taxon>Agaricomycotina</taxon>
        <taxon>Agaricomycetes</taxon>
        <taxon>Gloeophyllales</taxon>
        <taxon>Gloeophyllaceae</taxon>
        <taxon>Gloeophyllum</taxon>
    </lineage>
</organism>
<feature type="compositionally biased region" description="Low complexity" evidence="1">
    <location>
        <begin position="47"/>
        <end position="61"/>
    </location>
</feature>
<accession>S7RYY9</accession>